<dbReference type="Pfam" id="PF03837">
    <property type="entry name" value="RecT"/>
    <property type="match status" value="1"/>
</dbReference>
<dbReference type="InterPro" id="IPR004590">
    <property type="entry name" value="ssDNA_annealing_RecT"/>
</dbReference>
<sequence length="295" mass="32520">MSENTQVAQVKKDISAQVLQKVQSFQEAGELTIPKDYIPANALKSAYIILSETKNREGKLALEHCTQASIAEALLKMVIWGLSPLKKQCYFIMYGNRLECTPDYSGNIALAKRYGGLKNIKAQAIFKGDEFQFEVDGTTGRKKIVKHSQTLENLGSTDVIGAYAVIEMENGTHDVEIMNIKQIQASWQQGATNGASPAHKKFPDQMAIKTVINRACKLIIRSSDDSALVESEEEEAAKLSPAESEVKQTIQQNANSEPLDFEEAQVVEDVVDVSNSEVVEETATEMQFPNEAPFA</sequence>
<evidence type="ECO:0000313" key="2">
    <source>
        <dbReference type="EMBL" id="MDM1073654.1"/>
    </source>
</evidence>
<dbReference type="GO" id="GO:0006259">
    <property type="term" value="P:DNA metabolic process"/>
    <property type="evidence" value="ECO:0007669"/>
    <property type="project" value="InterPro"/>
</dbReference>
<name>A0AAJ1V8R0_9FLAO</name>
<dbReference type="GO" id="GO:0003677">
    <property type="term" value="F:DNA binding"/>
    <property type="evidence" value="ECO:0007669"/>
    <property type="project" value="InterPro"/>
</dbReference>
<dbReference type="EMBL" id="JACAGJ010000008">
    <property type="protein sequence ID" value="MDM1073654.1"/>
    <property type="molecule type" value="Genomic_DNA"/>
</dbReference>
<protein>
    <submittedName>
        <fullName evidence="2">Recombinase RecT</fullName>
    </submittedName>
</protein>
<evidence type="ECO:0000256" key="1">
    <source>
        <dbReference type="SAM" id="MobiDB-lite"/>
    </source>
</evidence>
<gene>
    <name evidence="2" type="ORF">HX001_14285</name>
</gene>
<reference evidence="2" key="1">
    <citation type="submission" date="2020-06" db="EMBL/GenBank/DDBJ databases">
        <authorList>
            <person name="Dong N."/>
        </authorList>
    </citation>
    <scope>NUCLEOTIDE SEQUENCE</scope>
    <source>
        <strain evidence="2">R655-4</strain>
    </source>
</reference>
<feature type="region of interest" description="Disordered" evidence="1">
    <location>
        <begin position="232"/>
        <end position="261"/>
    </location>
</feature>
<reference evidence="2" key="2">
    <citation type="journal article" date="2022" name="Sci. Total Environ.">
        <title>Prevalence, transmission, and molecular epidemiology of tet(X)-positive bacteria among humans, animals, and environmental niches in China: An epidemiological, and genomic-based study.</title>
        <authorList>
            <person name="Dong N."/>
            <person name="Zeng Y."/>
            <person name="Cai C."/>
            <person name="Sun C."/>
            <person name="Lu J."/>
            <person name="Liu C."/>
            <person name="Zhou H."/>
            <person name="Sun Q."/>
            <person name="Shu L."/>
            <person name="Wang H."/>
            <person name="Wang Y."/>
            <person name="Wang S."/>
            <person name="Wu C."/>
            <person name="Chan E.W."/>
            <person name="Chen G."/>
            <person name="Shen Z."/>
            <person name="Chen S."/>
            <person name="Zhang R."/>
        </authorList>
    </citation>
    <scope>NUCLEOTIDE SEQUENCE</scope>
    <source>
        <strain evidence="2">R655-4</strain>
    </source>
</reference>
<dbReference type="InterPro" id="IPR018330">
    <property type="entry name" value="RecT_fam"/>
</dbReference>
<evidence type="ECO:0000313" key="3">
    <source>
        <dbReference type="Proteomes" id="UP001170959"/>
    </source>
</evidence>
<feature type="region of interest" description="Disordered" evidence="1">
    <location>
        <begin position="276"/>
        <end position="295"/>
    </location>
</feature>
<dbReference type="Proteomes" id="UP001170959">
    <property type="component" value="Unassembled WGS sequence"/>
</dbReference>
<dbReference type="RefSeq" id="WP_286494097.1">
    <property type="nucleotide sequence ID" value="NZ_JACAGJ010000008.1"/>
</dbReference>
<dbReference type="NCBIfam" id="TIGR00616">
    <property type="entry name" value="rect"/>
    <property type="match status" value="1"/>
</dbReference>
<dbReference type="AlphaFoldDB" id="A0AAJ1V8R0"/>
<organism evidence="2 3">
    <name type="scientific">Empedobacter brevis</name>
    <dbReference type="NCBI Taxonomy" id="247"/>
    <lineage>
        <taxon>Bacteria</taxon>
        <taxon>Pseudomonadati</taxon>
        <taxon>Bacteroidota</taxon>
        <taxon>Flavobacteriia</taxon>
        <taxon>Flavobacteriales</taxon>
        <taxon>Weeksellaceae</taxon>
        <taxon>Empedobacter</taxon>
    </lineage>
</organism>
<comment type="caution">
    <text evidence="2">The sequence shown here is derived from an EMBL/GenBank/DDBJ whole genome shotgun (WGS) entry which is preliminary data.</text>
</comment>
<feature type="compositionally biased region" description="Polar residues" evidence="1">
    <location>
        <begin position="247"/>
        <end position="256"/>
    </location>
</feature>
<proteinExistence type="predicted"/>
<accession>A0AAJ1V8R0</accession>